<dbReference type="EC" id="5.4.99.5" evidence="2"/>
<organism evidence="2 3">
    <name type="scientific">Bifidobacterium breve</name>
    <dbReference type="NCBI Taxonomy" id="1685"/>
    <lineage>
        <taxon>Bacteria</taxon>
        <taxon>Bacillati</taxon>
        <taxon>Actinomycetota</taxon>
        <taxon>Actinomycetes</taxon>
        <taxon>Bifidobacteriales</taxon>
        <taxon>Bifidobacteriaceae</taxon>
        <taxon>Bifidobacterium</taxon>
    </lineage>
</organism>
<dbReference type="SUPFAM" id="SSF48600">
    <property type="entry name" value="Chorismate mutase II"/>
    <property type="match status" value="1"/>
</dbReference>
<proteinExistence type="predicted"/>
<dbReference type="AlphaFoldDB" id="A0AAW4U326"/>
<gene>
    <name evidence="2" type="ORF">LIP63_10640</name>
</gene>
<dbReference type="Pfam" id="PF01817">
    <property type="entry name" value="CM_2"/>
    <property type="match status" value="1"/>
</dbReference>
<evidence type="ECO:0000313" key="2">
    <source>
        <dbReference type="EMBL" id="MCB5645794.1"/>
    </source>
</evidence>
<dbReference type="GO" id="GO:0004106">
    <property type="term" value="F:chorismate mutase activity"/>
    <property type="evidence" value="ECO:0007669"/>
    <property type="project" value="UniProtKB-EC"/>
</dbReference>
<protein>
    <submittedName>
        <fullName evidence="2">Chorismate mutase</fullName>
        <ecNumber evidence="2">5.4.99.5</ecNumber>
    </submittedName>
</protein>
<dbReference type="InterPro" id="IPR036979">
    <property type="entry name" value="CM_dom_sf"/>
</dbReference>
<accession>A0AAW4U326</accession>
<dbReference type="Proteomes" id="UP001198148">
    <property type="component" value="Unassembled WGS sequence"/>
</dbReference>
<evidence type="ECO:0000259" key="1">
    <source>
        <dbReference type="PROSITE" id="PS51168"/>
    </source>
</evidence>
<dbReference type="Gene3D" id="1.20.59.10">
    <property type="entry name" value="Chorismate mutase"/>
    <property type="match status" value="1"/>
</dbReference>
<reference evidence="2" key="1">
    <citation type="submission" date="2021-10" db="EMBL/GenBank/DDBJ databases">
        <title>Collection of gut derived symbiotic bacterial strains cultured from healthy donors.</title>
        <authorList>
            <person name="Lin H."/>
            <person name="Littmann E."/>
            <person name="Claire K."/>
            <person name="Pamer E."/>
        </authorList>
    </citation>
    <scope>NUCLEOTIDE SEQUENCE</scope>
    <source>
        <strain evidence="2">MSK.23.105</strain>
    </source>
</reference>
<feature type="non-terminal residue" evidence="2">
    <location>
        <position position="62"/>
    </location>
</feature>
<keyword evidence="2" id="KW-0413">Isomerase</keyword>
<sequence>MEQGASGSNETVIDSEQDWRDERTRDIVDKIETLRQSIDNVDMAIVALLAERFKYTSSVGVL</sequence>
<dbReference type="EMBL" id="JAJBPF010000152">
    <property type="protein sequence ID" value="MCB5645794.1"/>
    <property type="molecule type" value="Genomic_DNA"/>
</dbReference>
<dbReference type="InterPro" id="IPR002701">
    <property type="entry name" value="CM_II_prokaryot"/>
</dbReference>
<dbReference type="InterPro" id="IPR036263">
    <property type="entry name" value="Chorismate_II_sf"/>
</dbReference>
<comment type="caution">
    <text evidence="2">The sequence shown here is derived from an EMBL/GenBank/DDBJ whole genome shotgun (WGS) entry which is preliminary data.</text>
</comment>
<evidence type="ECO:0000313" key="3">
    <source>
        <dbReference type="Proteomes" id="UP001198148"/>
    </source>
</evidence>
<name>A0AAW4U326_BIFBR</name>
<dbReference type="GO" id="GO:0046417">
    <property type="term" value="P:chorismate metabolic process"/>
    <property type="evidence" value="ECO:0007669"/>
    <property type="project" value="InterPro"/>
</dbReference>
<feature type="domain" description="Chorismate mutase" evidence="1">
    <location>
        <begin position="25"/>
        <end position="62"/>
    </location>
</feature>
<dbReference type="PROSITE" id="PS51168">
    <property type="entry name" value="CHORISMATE_MUT_2"/>
    <property type="match status" value="1"/>
</dbReference>